<protein>
    <recommendedName>
        <fullName evidence="2">MOSC domain-containing protein</fullName>
    </recommendedName>
</protein>
<keyword evidence="4" id="KW-1185">Reference proteome</keyword>
<dbReference type="Proteomes" id="UP001442841">
    <property type="component" value="Chromosome"/>
</dbReference>
<dbReference type="EMBL" id="CP154795">
    <property type="protein sequence ID" value="XAN07769.1"/>
    <property type="molecule type" value="Genomic_DNA"/>
</dbReference>
<name>A0ABZ3FP15_9ACTN</name>
<organism evidence="3 4">
    <name type="scientific">Ammonicoccus fulvus</name>
    <dbReference type="NCBI Taxonomy" id="3138240"/>
    <lineage>
        <taxon>Bacteria</taxon>
        <taxon>Bacillati</taxon>
        <taxon>Actinomycetota</taxon>
        <taxon>Actinomycetes</taxon>
        <taxon>Propionibacteriales</taxon>
        <taxon>Propionibacteriaceae</taxon>
        <taxon>Ammonicoccus</taxon>
    </lineage>
</organism>
<dbReference type="RefSeq" id="WP_425309227.1">
    <property type="nucleotide sequence ID" value="NZ_CP154795.1"/>
</dbReference>
<dbReference type="PROSITE" id="PS51340">
    <property type="entry name" value="MOSC"/>
    <property type="match status" value="1"/>
</dbReference>
<gene>
    <name evidence="3" type="ORF">AADG42_10790</name>
</gene>
<dbReference type="Gene3D" id="2.40.33.20">
    <property type="entry name" value="PK beta-barrel domain-like"/>
    <property type="match status" value="1"/>
</dbReference>
<feature type="compositionally biased region" description="Basic and acidic residues" evidence="1">
    <location>
        <begin position="37"/>
        <end position="50"/>
    </location>
</feature>
<evidence type="ECO:0000256" key="1">
    <source>
        <dbReference type="SAM" id="MobiDB-lite"/>
    </source>
</evidence>
<dbReference type="PANTHER" id="PTHR30212:SF2">
    <property type="entry name" value="PROTEIN YIIM"/>
    <property type="match status" value="1"/>
</dbReference>
<accession>A0ABZ3FP15</accession>
<dbReference type="PANTHER" id="PTHR30212">
    <property type="entry name" value="PROTEIN YIIM"/>
    <property type="match status" value="1"/>
</dbReference>
<reference evidence="3 4" key="1">
    <citation type="submission" date="2024-04" db="EMBL/GenBank/DDBJ databases">
        <title>Isolation of an actinomycete strain from pig manure.</title>
        <authorList>
            <person name="Gong T."/>
            <person name="Yu Z."/>
            <person name="An M."/>
            <person name="Wei C."/>
            <person name="Yang W."/>
            <person name="Liu L."/>
        </authorList>
    </citation>
    <scope>NUCLEOTIDE SEQUENCE [LARGE SCALE GENOMIC DNA]</scope>
    <source>
        <strain evidence="3 4">ZF39</strain>
    </source>
</reference>
<feature type="region of interest" description="Disordered" evidence="1">
    <location>
        <begin position="31"/>
        <end position="51"/>
    </location>
</feature>
<evidence type="ECO:0000313" key="3">
    <source>
        <dbReference type="EMBL" id="XAN07769.1"/>
    </source>
</evidence>
<evidence type="ECO:0000313" key="4">
    <source>
        <dbReference type="Proteomes" id="UP001442841"/>
    </source>
</evidence>
<dbReference type="SUPFAM" id="SSF50800">
    <property type="entry name" value="PK beta-barrel domain-like"/>
    <property type="match status" value="1"/>
</dbReference>
<proteinExistence type="predicted"/>
<dbReference type="InterPro" id="IPR005302">
    <property type="entry name" value="MoCF_Sase_C"/>
</dbReference>
<feature type="domain" description="MOSC" evidence="2">
    <location>
        <begin position="19"/>
        <end position="85"/>
    </location>
</feature>
<dbReference type="InterPro" id="IPR052353">
    <property type="entry name" value="Benzoxazolinone_Detox_Enz"/>
</dbReference>
<sequence length="85" mass="8702">MGKPVPLPPEGQLSGIVKHPVAGPVAVDPEGLAGDEQGDRRVHGGPEKAVHLFPPENYDLIAGAGLRSPTSCGPAYSGRTCPRPA</sequence>
<evidence type="ECO:0000259" key="2">
    <source>
        <dbReference type="PROSITE" id="PS51340"/>
    </source>
</evidence>
<dbReference type="InterPro" id="IPR011037">
    <property type="entry name" value="Pyrv_Knase-like_insert_dom_sf"/>
</dbReference>